<keyword evidence="5" id="KW-1185">Reference proteome</keyword>
<evidence type="ECO:0000256" key="2">
    <source>
        <dbReference type="SAM" id="Phobius"/>
    </source>
</evidence>
<dbReference type="AlphaFoldDB" id="A0AA97FAD5"/>
<feature type="domain" description="YdbS-like PH" evidence="3">
    <location>
        <begin position="91"/>
        <end position="171"/>
    </location>
</feature>
<sequence length="191" mass="21495">MATILPGDGSSNRQSPRQKPKRMKGGHLPVIEFRSSTAAWLFKSGSGWQILAAAAIGFGIAAYFEYAAYAAIVIAALAIPYLAYKFLRNRTSIYWLDGDRLFMRRGILMRAEEEVELYRIKDVKVTFSIIQQMFDNGDLVMSSSDRSSLSTDGRNAIIVRNVPDARSIRGEIRDRVEMVRQQRGVRELDIG</sequence>
<dbReference type="Proteomes" id="UP001302429">
    <property type="component" value="Chromosome"/>
</dbReference>
<dbReference type="RefSeq" id="WP_317084257.1">
    <property type="nucleotide sequence ID" value="NZ_CP136594.1"/>
</dbReference>
<evidence type="ECO:0000313" key="5">
    <source>
        <dbReference type="Proteomes" id="UP001302429"/>
    </source>
</evidence>
<dbReference type="KEGG" id="acoa:RB602_07270"/>
<dbReference type="Pfam" id="PF03703">
    <property type="entry name" value="bPH_2"/>
    <property type="match status" value="1"/>
</dbReference>
<proteinExistence type="predicted"/>
<dbReference type="EMBL" id="CP136594">
    <property type="protein sequence ID" value="WOE76506.1"/>
    <property type="molecule type" value="Genomic_DNA"/>
</dbReference>
<keyword evidence="2" id="KW-0472">Membrane</keyword>
<reference evidence="4 5" key="1">
    <citation type="submission" date="2023-10" db="EMBL/GenBank/DDBJ databases">
        <title>Complete genome sequence of a Sphingomonadaceae bacterium.</title>
        <authorList>
            <person name="Yan C."/>
        </authorList>
    </citation>
    <scope>NUCLEOTIDE SEQUENCE [LARGE SCALE GENOMIC DNA]</scope>
    <source>
        <strain evidence="4 5">SCSIO 66989</strain>
    </source>
</reference>
<gene>
    <name evidence="4" type="ORF">RB602_07270</name>
</gene>
<dbReference type="InterPro" id="IPR005182">
    <property type="entry name" value="YdbS-like_PH"/>
</dbReference>
<feature type="region of interest" description="Disordered" evidence="1">
    <location>
        <begin position="1"/>
        <end position="24"/>
    </location>
</feature>
<evidence type="ECO:0000313" key="4">
    <source>
        <dbReference type="EMBL" id="WOE76506.1"/>
    </source>
</evidence>
<keyword evidence="2" id="KW-1133">Transmembrane helix</keyword>
<evidence type="ECO:0000259" key="3">
    <source>
        <dbReference type="Pfam" id="PF03703"/>
    </source>
</evidence>
<evidence type="ECO:0000256" key="1">
    <source>
        <dbReference type="SAM" id="MobiDB-lite"/>
    </source>
</evidence>
<feature type="transmembrane region" description="Helical" evidence="2">
    <location>
        <begin position="66"/>
        <end position="84"/>
    </location>
</feature>
<organism evidence="4 5">
    <name type="scientific">Alterisphingorhabdus coralli</name>
    <dbReference type="NCBI Taxonomy" id="3071408"/>
    <lineage>
        <taxon>Bacteria</taxon>
        <taxon>Pseudomonadati</taxon>
        <taxon>Pseudomonadota</taxon>
        <taxon>Alphaproteobacteria</taxon>
        <taxon>Sphingomonadales</taxon>
        <taxon>Sphingomonadaceae</taxon>
        <taxon>Alterisphingorhabdus (ex Yan et al. 2024)</taxon>
    </lineage>
</organism>
<name>A0AA97FAD5_9SPHN</name>
<accession>A0AA97FAD5</accession>
<protein>
    <submittedName>
        <fullName evidence="4">PH domain-containing protein</fullName>
    </submittedName>
</protein>
<keyword evidence="2" id="KW-0812">Transmembrane</keyword>